<dbReference type="Gene3D" id="2.60.120.20">
    <property type="match status" value="1"/>
</dbReference>
<keyword evidence="5" id="KW-1185">Reference proteome</keyword>
<dbReference type="KEGG" id="vg:80554536"/>
<protein>
    <submittedName>
        <fullName evidence="4">Polyprotein</fullName>
    </submittedName>
</protein>
<accession>A0AAX3E544</accession>
<evidence type="ECO:0000256" key="1">
    <source>
        <dbReference type="ARBA" id="ARBA00004328"/>
    </source>
</evidence>
<dbReference type="GO" id="GO:0044423">
    <property type="term" value="C:virion component"/>
    <property type="evidence" value="ECO:0007669"/>
    <property type="project" value="UniProtKB-KW"/>
</dbReference>
<evidence type="ECO:0000313" key="4">
    <source>
        <dbReference type="EMBL" id="UYO72924.1"/>
    </source>
</evidence>
<sequence>MGPSIYRRYKLAAGKCDSCSFFKWFFFHFVHWCFGLSVFKPYKEVFEDYYYSALRASDARLRVNLKFKKTPAFDLLVLYVGHNYFPCRFCWFHQHYHTIFRCQLKSVIMSQTRSVQEVFTGAGRQLGTSASNIARSLSQVGDETILNTASPIVKMFDEAVRNKNFHVLPRRVQQMKDVLLGVSKKYVHFDIVDATTSAAVEDAVVETPIPLDQYVNIDKAEESLRSKEEKKLDIVNGKTCIVEAIALQSTSNTPATSGGVVLTMAVDSRANNPEDAILGGHIHVASRSDTAGSMFMPFFKLNTRDPYLSTALKIMTISSGFDMKEGSIVATIKPLVVGEIVQDPQYTTIKKGVLKEIMKAGPVTHTDHCLPIHPRLPEGPRSTEIVVPWESATQALLYSHTADGTSVWKNATKGKQSVIFELPRHLTSSRRINQIIAETSDPNLLGRTDVREVSDNYTEQGSGDREEHMPTEGSGRQEKFDGLPHAFTPEESIVKKDDVPSMKDRGGEYGSTYVLEDDKILFSARYVVDNTAETGASLVTVQLMDDVLSRGFESAVARLALIMPIVEPIIKIRVTYTIPSLCSVPLILSWDESGDKLKKAVVLERILNQPSIIMNSHSVVTSHELVVRPAGHTGRFNLFASGAERMGAFHIVSCGHKLKGDVKVNLAVDILFCKNTIMMPLAHRPDRPIASIPNATFKMLERVSMGDVNLHHVLSLHKFTDKSPTGDIYLISVVPGICSISDKGTKSFVSTFGKMLTMWNFWRGDAIIEVSCAARKSIAGSCTFFVVPPGVETALLSPTILAGFPFFRVDFSMDKPVKFKFPVNSWLNWCVTQGIDDFNAVDTNNCESSLIMRLDQAPYDNMGDAVEVLMCTRIVAVKNLEVSERASCAKQKGANFAKTFDMGRILHDQVLTAYRAQSEVPGFQNEGFAQSLVFYPLEVAENGEGARSVMLSFPVCFNYRDDMFERKGQGKAGLVYIDHLNPYHQLFSGVSYYSCGIEVLIYVEHEDGSSGKAIAVFKNGSMENHVYGQTTATNDGNYGGGVSMDYMSASGALYLRIEPRNFNCRGRVRTKQSHRFLDTYGVCHVSVPPFDVVKCIRVFTRPFGKISIYGVRTPEMDVDANSGKRRCSCVYLTNSDANVGGY</sequence>
<proteinExistence type="predicted"/>
<keyword evidence="2" id="KW-0946">Virion</keyword>
<organism evidence="4 5">
    <name type="scientific">pineapple secovirus B</name>
    <dbReference type="NCBI Taxonomy" id="2989723"/>
    <lineage>
        <taxon>Viruses</taxon>
        <taxon>Riboviria</taxon>
        <taxon>Orthornavirae</taxon>
        <taxon>Pisuviricota</taxon>
        <taxon>Pisoniviricetes</taxon>
        <taxon>Picornavirales</taxon>
        <taxon>Secoviridae</taxon>
        <taxon>Sadwavirus</taxon>
        <taxon>Cholivirus</taxon>
        <taxon>Sadwavirus betananas</taxon>
    </lineage>
</organism>
<feature type="region of interest" description="Disordered" evidence="3">
    <location>
        <begin position="455"/>
        <end position="477"/>
    </location>
</feature>
<dbReference type="Proteomes" id="UP001156765">
    <property type="component" value="Genome"/>
</dbReference>
<name>A0AAX3E544_9SECO</name>
<dbReference type="GeneID" id="80554536"/>
<dbReference type="SUPFAM" id="SSF88633">
    <property type="entry name" value="Positive stranded ssRNA viruses"/>
    <property type="match status" value="1"/>
</dbReference>
<reference evidence="4 5" key="1">
    <citation type="journal article" date="2022" name="Arch. Virol.">
        <title>Genome sequence of pineapple secovirus B, a second sadwavirus reported infecting Ananas comosus.</title>
        <authorList>
            <person name="Larrea-Sarmiento A."/>
            <person name="Geering A.D.W."/>
            <person name="Olmedo-Velarde A."/>
            <person name="Wang X."/>
            <person name="Borth W."/>
            <person name="Matsumoto T.K."/>
            <person name="Suzuki J.Y."/>
            <person name="Wall M.M."/>
            <person name="Melzer M."/>
            <person name="Moyle R."/>
            <person name="Sharman M."/>
            <person name="Hu J."/>
            <person name="Thomas J.E."/>
        </authorList>
    </citation>
    <scope>NUCLEOTIDE SEQUENCE [LARGE SCALE GENOMIC DNA]</scope>
</reference>
<evidence type="ECO:0000256" key="3">
    <source>
        <dbReference type="SAM" id="MobiDB-lite"/>
    </source>
</evidence>
<feature type="compositionally biased region" description="Basic and acidic residues" evidence="3">
    <location>
        <begin position="462"/>
        <end position="477"/>
    </location>
</feature>
<comment type="subcellular location">
    <subcellularLocation>
        <location evidence="1">Virion</location>
    </subcellularLocation>
</comment>
<dbReference type="InterPro" id="IPR029053">
    <property type="entry name" value="Viral_coat"/>
</dbReference>
<evidence type="ECO:0000313" key="5">
    <source>
        <dbReference type="Proteomes" id="UP001156765"/>
    </source>
</evidence>
<dbReference type="RefSeq" id="YP_010840853.1">
    <property type="nucleotide sequence ID" value="NC_079072.1"/>
</dbReference>
<dbReference type="EMBL" id="OM777136">
    <property type="protein sequence ID" value="UYO72924.1"/>
    <property type="molecule type" value="Genomic_RNA"/>
</dbReference>
<evidence type="ECO:0000256" key="2">
    <source>
        <dbReference type="ARBA" id="ARBA00022844"/>
    </source>
</evidence>